<dbReference type="RefSeq" id="WP_348951496.1">
    <property type="nucleotide sequence ID" value="NZ_JBDZYD010000005.1"/>
</dbReference>
<comment type="caution">
    <text evidence="2">The sequence shown here is derived from an EMBL/GenBank/DDBJ whole genome shotgun (WGS) entry which is preliminary data.</text>
</comment>
<evidence type="ECO:0000256" key="1">
    <source>
        <dbReference type="SAM" id="MobiDB-lite"/>
    </source>
</evidence>
<proteinExistence type="predicted"/>
<feature type="compositionally biased region" description="Pro residues" evidence="1">
    <location>
        <begin position="37"/>
        <end position="54"/>
    </location>
</feature>
<name>A0ABV0LE51_9PSEU</name>
<dbReference type="Proteomes" id="UP001440984">
    <property type="component" value="Unassembled WGS sequence"/>
</dbReference>
<reference evidence="2 3" key="1">
    <citation type="submission" date="2024-05" db="EMBL/GenBank/DDBJ databases">
        <authorList>
            <person name="Zhao H."/>
            <person name="Xu Y."/>
            <person name="Lin S."/>
            <person name="Spain J.C."/>
            <person name="Zhou N.-Y."/>
        </authorList>
    </citation>
    <scope>NUCLEOTIDE SEQUENCE [LARGE SCALE GENOMIC DNA]</scope>
    <source>
        <strain evidence="2 3">NEAU-NG30</strain>
    </source>
</reference>
<feature type="compositionally biased region" description="Basic and acidic residues" evidence="1">
    <location>
        <begin position="1"/>
        <end position="18"/>
    </location>
</feature>
<evidence type="ECO:0000313" key="3">
    <source>
        <dbReference type="Proteomes" id="UP001440984"/>
    </source>
</evidence>
<accession>A0ABV0LE51</accession>
<feature type="region of interest" description="Disordered" evidence="1">
    <location>
        <begin position="1"/>
        <end position="59"/>
    </location>
</feature>
<protein>
    <recommendedName>
        <fullName evidence="4">Serine/threonine protein kinase</fullName>
    </recommendedName>
</protein>
<dbReference type="EMBL" id="JBDZYD010000005">
    <property type="protein sequence ID" value="MEQ0560560.1"/>
    <property type="molecule type" value="Genomic_DNA"/>
</dbReference>
<evidence type="ECO:0008006" key="4">
    <source>
        <dbReference type="Google" id="ProtNLM"/>
    </source>
</evidence>
<keyword evidence="3" id="KW-1185">Reference proteome</keyword>
<sequence length="213" mass="22684">MTDVVVHEQRPPETEAKPRFVASKHGPESRPVITLTPVPPKPASAPRRPAPSPPRSALARPLLPRRATKAGAKVLLGFLGLVLLAVSVDRLGTLVPEASTSGQGTSATEPSCPGGVAQWLPNAGSGTILIAQYDTGQHVVTICRDSRGQYHYDGQLKGKPATSETHISLAASKTATGFQARNAGYLYEIDGPDLRLTKYGKPIQSWRLTRLTP</sequence>
<gene>
    <name evidence="2" type="ORF">ABJI51_15850</name>
</gene>
<evidence type="ECO:0000313" key="2">
    <source>
        <dbReference type="EMBL" id="MEQ0560560.1"/>
    </source>
</evidence>
<organism evidence="2 3">
    <name type="scientific">Amycolatopsis melonis</name>
    <dbReference type="NCBI Taxonomy" id="3156488"/>
    <lineage>
        <taxon>Bacteria</taxon>
        <taxon>Bacillati</taxon>
        <taxon>Actinomycetota</taxon>
        <taxon>Actinomycetes</taxon>
        <taxon>Pseudonocardiales</taxon>
        <taxon>Pseudonocardiaceae</taxon>
        <taxon>Amycolatopsis</taxon>
    </lineage>
</organism>